<accession>A0ABT4VB20</accession>
<gene>
    <name evidence="2" type="ORF">OU415_37485</name>
</gene>
<name>A0ABT4VB20_9PSEU</name>
<protein>
    <recommendedName>
        <fullName evidence="1">Outer membrane channel protein CpnT-like N-terminal domain-containing protein</fullName>
    </recommendedName>
</protein>
<organism evidence="2 3">
    <name type="scientific">Saccharopolyspora oryzae</name>
    <dbReference type="NCBI Taxonomy" id="2997343"/>
    <lineage>
        <taxon>Bacteria</taxon>
        <taxon>Bacillati</taxon>
        <taxon>Actinomycetota</taxon>
        <taxon>Actinomycetes</taxon>
        <taxon>Pseudonocardiales</taxon>
        <taxon>Pseudonocardiaceae</taxon>
        <taxon>Saccharopolyspora</taxon>
    </lineage>
</organism>
<evidence type="ECO:0000313" key="2">
    <source>
        <dbReference type="EMBL" id="MDA3631169.1"/>
    </source>
</evidence>
<sequence>MGIELPAELRDVAARAGAQWPEADEDKMRESAMAWRDAAKSMDGLAGNADSVAQGALRAFDGEAAQAASREWDGFVADGGALPASVKQCNAAADRLDHAAEQVGAAKVQMVRELVALAKQTDA</sequence>
<keyword evidence="3" id="KW-1185">Reference proteome</keyword>
<reference evidence="2 3" key="1">
    <citation type="submission" date="2022-11" db="EMBL/GenBank/DDBJ databases">
        <title>Draft genome sequence of Saccharopolyspora sp. WRP15-2 isolated from rhizosphere soils of wild rice in Thailand.</title>
        <authorList>
            <person name="Duangmal K."/>
            <person name="Kammanee S."/>
            <person name="Muangham S."/>
        </authorList>
    </citation>
    <scope>NUCLEOTIDE SEQUENCE [LARGE SCALE GENOMIC DNA]</scope>
    <source>
        <strain evidence="2 3">WRP15-2</strain>
    </source>
</reference>
<feature type="non-terminal residue" evidence="2">
    <location>
        <position position="123"/>
    </location>
</feature>
<dbReference type="EMBL" id="JAQGLA010000153">
    <property type="protein sequence ID" value="MDA3631169.1"/>
    <property type="molecule type" value="Genomic_DNA"/>
</dbReference>
<proteinExistence type="predicted"/>
<dbReference type="InterPro" id="IPR057746">
    <property type="entry name" value="CpnT-like_N"/>
</dbReference>
<evidence type="ECO:0000259" key="1">
    <source>
        <dbReference type="Pfam" id="PF25547"/>
    </source>
</evidence>
<comment type="caution">
    <text evidence="2">The sequence shown here is derived from an EMBL/GenBank/DDBJ whole genome shotgun (WGS) entry which is preliminary data.</text>
</comment>
<evidence type="ECO:0000313" key="3">
    <source>
        <dbReference type="Proteomes" id="UP001210380"/>
    </source>
</evidence>
<dbReference type="Pfam" id="PF25547">
    <property type="entry name" value="WXG100_2"/>
    <property type="match status" value="1"/>
</dbReference>
<dbReference type="Proteomes" id="UP001210380">
    <property type="component" value="Unassembled WGS sequence"/>
</dbReference>
<feature type="domain" description="Outer membrane channel protein CpnT-like N-terminal" evidence="1">
    <location>
        <begin position="16"/>
        <end position="118"/>
    </location>
</feature>